<accession>A0AAW8JBD0</accession>
<gene>
    <name evidence="2" type="ORF">RFH47_14065</name>
</gene>
<evidence type="ECO:0000256" key="1">
    <source>
        <dbReference type="SAM" id="SignalP"/>
    </source>
</evidence>
<protein>
    <submittedName>
        <fullName evidence="2">Uncharacterized protein</fullName>
    </submittedName>
</protein>
<organism evidence="2 3">
    <name type="scientific">Acinetobacter rudis</name>
    <dbReference type="NCBI Taxonomy" id="632955"/>
    <lineage>
        <taxon>Bacteria</taxon>
        <taxon>Pseudomonadati</taxon>
        <taxon>Pseudomonadota</taxon>
        <taxon>Gammaproteobacteria</taxon>
        <taxon>Moraxellales</taxon>
        <taxon>Moraxellaceae</taxon>
        <taxon>Acinetobacter</taxon>
    </lineage>
</organism>
<dbReference type="AlphaFoldDB" id="A0AAW8JBD0"/>
<reference evidence="2" key="1">
    <citation type="submission" date="2023-08" db="EMBL/GenBank/DDBJ databases">
        <title>Emergence of clinically-relevant ST2 carbapenem-resistant Acinetobacter baumannii strains in hospital sewages in Zhejiang, East of China.</title>
        <authorList>
            <person name="Kaichao C."/>
            <person name="Zhang R."/>
        </authorList>
    </citation>
    <scope>NUCLEOTIDE SEQUENCE</scope>
    <source>
        <strain evidence="2">M-RB-37</strain>
    </source>
</reference>
<keyword evidence="1" id="KW-0732">Signal</keyword>
<evidence type="ECO:0000313" key="2">
    <source>
        <dbReference type="EMBL" id="MDQ8936847.1"/>
    </source>
</evidence>
<feature type="chain" id="PRO_5043936634" evidence="1">
    <location>
        <begin position="21"/>
        <end position="177"/>
    </location>
</feature>
<evidence type="ECO:0000313" key="3">
    <source>
        <dbReference type="Proteomes" id="UP001243844"/>
    </source>
</evidence>
<feature type="signal peptide" evidence="1">
    <location>
        <begin position="1"/>
        <end position="20"/>
    </location>
</feature>
<dbReference type="EMBL" id="JAVIDL010000036">
    <property type="protein sequence ID" value="MDQ8936847.1"/>
    <property type="molecule type" value="Genomic_DNA"/>
</dbReference>
<name>A0AAW8JBD0_9GAMM</name>
<proteinExistence type="predicted"/>
<comment type="caution">
    <text evidence="2">The sequence shown here is derived from an EMBL/GenBank/DDBJ whole genome shotgun (WGS) entry which is preliminary data.</text>
</comment>
<dbReference type="Proteomes" id="UP001243844">
    <property type="component" value="Unassembled WGS sequence"/>
</dbReference>
<sequence>MKIVYLIGISNLILSSAVQAQSIQEWENCTNKIGRSLNTLEIGNIGYEQELKKHCGVRPATHITQDKLANSIAYDLIQANQWKVKFQQLLKKDYIAVQSALSVSGTMQNDGNWWVGSGYNPQGAGVDQAAIAINTKTHQVLAVYVKAGVLQTYGFDENTQDVPEKLWQWMSGKTAAG</sequence>
<dbReference type="RefSeq" id="WP_308981954.1">
    <property type="nucleotide sequence ID" value="NZ_JAVIDL010000036.1"/>
</dbReference>